<keyword evidence="6" id="KW-1185">Reference proteome</keyword>
<organism evidence="5 6">
    <name type="scientific">Porphyromonas macacae</name>
    <dbReference type="NCBI Taxonomy" id="28115"/>
    <lineage>
        <taxon>Bacteria</taxon>
        <taxon>Pseudomonadati</taxon>
        <taxon>Bacteroidota</taxon>
        <taxon>Bacteroidia</taxon>
        <taxon>Bacteroidales</taxon>
        <taxon>Porphyromonadaceae</taxon>
        <taxon>Porphyromonas</taxon>
    </lineage>
</organism>
<dbReference type="STRING" id="28115.HQ47_00850"/>
<dbReference type="AlphaFoldDB" id="A0A0A2EFK5"/>
<accession>A0A0A2EFK5</accession>
<dbReference type="GO" id="GO:0006520">
    <property type="term" value="P:amino acid metabolic process"/>
    <property type="evidence" value="ECO:0007669"/>
    <property type="project" value="InterPro"/>
</dbReference>
<comment type="similarity">
    <text evidence="2">Belongs to the threonine aldolase family.</text>
</comment>
<reference evidence="5 6" key="1">
    <citation type="submission" date="2014-09" db="EMBL/GenBank/DDBJ databases">
        <title>Draft Genome Sequence of Porphyromonas macacae COT-192_OH2859.</title>
        <authorList>
            <person name="Wallis C."/>
            <person name="Deusch O."/>
            <person name="O'Flynn C."/>
            <person name="Davis I."/>
            <person name="Horsfall A."/>
            <person name="Kirkwood N."/>
            <person name="Harris S."/>
            <person name="Eisen J.A."/>
            <person name="Coil D.A."/>
            <person name="Darling A.E."/>
            <person name="Jospin G."/>
            <person name="Alexiev A."/>
        </authorList>
    </citation>
    <scope>NUCLEOTIDE SEQUENCE [LARGE SCALE GENOMIC DNA]</scope>
    <source>
        <strain evidence="6">COT-192 OH2859</strain>
    </source>
</reference>
<sequence length="346" mass="38109">MMSEKEKGFGSDNFSGILPEVLQAIAEANTNHVHSYGDDKYTELATKKIREIFGCSCPVFFVFNGTGANTLSLSLAANSYHAVVCADTAHIAVDECGAIERHVGCRLFTINTPEGKLTPRMISHVVFENQGDQHRSQPKVISISQCTELGTVYTPDEIRALADFAHQNNMYLHVDGARLANALAYSGCSAKEMITDTGVDVLSFGGTKNGMMIGEAVVVLNPELSVDGCYIRKQLTQLSSKMRFISAQFNAILEDGLWLKSASHANSMAQKLLQGIRSIKGMEPVYPVQANAVFMSLPAEVIPKLQEQCFFYVWQQDKNIVRWVCSFDTTEQEVENFIAMLKKALA</sequence>
<dbReference type="SUPFAM" id="SSF53383">
    <property type="entry name" value="PLP-dependent transferases"/>
    <property type="match status" value="1"/>
</dbReference>
<comment type="caution">
    <text evidence="5">The sequence shown here is derived from an EMBL/GenBank/DDBJ whole genome shotgun (WGS) entry which is preliminary data.</text>
</comment>
<dbReference type="eggNOG" id="COG2008">
    <property type="taxonomic scope" value="Bacteria"/>
</dbReference>
<comment type="cofactor">
    <cofactor evidence="1">
        <name>pyridoxal 5'-phosphate</name>
        <dbReference type="ChEBI" id="CHEBI:597326"/>
    </cofactor>
</comment>
<evidence type="ECO:0000313" key="5">
    <source>
        <dbReference type="EMBL" id="KGN76367.1"/>
    </source>
</evidence>
<dbReference type="Proteomes" id="UP000030103">
    <property type="component" value="Unassembled WGS sequence"/>
</dbReference>
<feature type="domain" description="Aromatic amino acid beta-eliminating lyase/threonine aldolase" evidence="4">
    <location>
        <begin position="9"/>
        <end position="295"/>
    </location>
</feature>
<evidence type="ECO:0000259" key="4">
    <source>
        <dbReference type="Pfam" id="PF01212"/>
    </source>
</evidence>
<dbReference type="RefSeq" id="WP_036872627.1">
    <property type="nucleotide sequence ID" value="NZ_JRFA01000002.1"/>
</dbReference>
<dbReference type="InterPro" id="IPR015424">
    <property type="entry name" value="PyrdxlP-dep_Trfase"/>
</dbReference>
<dbReference type="OrthoDB" id="9774495at2"/>
<dbReference type="PANTHER" id="PTHR48097">
    <property type="entry name" value="L-THREONINE ALDOLASE-RELATED"/>
    <property type="match status" value="1"/>
</dbReference>
<proteinExistence type="inferred from homology"/>
<gene>
    <name evidence="5" type="ORF">HQ47_00850</name>
</gene>
<dbReference type="GO" id="GO:0016829">
    <property type="term" value="F:lyase activity"/>
    <property type="evidence" value="ECO:0007669"/>
    <property type="project" value="InterPro"/>
</dbReference>
<dbReference type="InterPro" id="IPR015422">
    <property type="entry name" value="PyrdxlP-dep_Trfase_small"/>
</dbReference>
<protein>
    <submittedName>
        <fullName evidence="5">Threonine aldolase</fullName>
    </submittedName>
</protein>
<name>A0A0A2EFK5_9PORP</name>
<dbReference type="PANTHER" id="PTHR48097:SF5">
    <property type="entry name" value="LOW SPECIFICITY L-THREONINE ALDOLASE"/>
    <property type="match status" value="1"/>
</dbReference>
<evidence type="ECO:0000256" key="3">
    <source>
        <dbReference type="ARBA" id="ARBA00022898"/>
    </source>
</evidence>
<evidence type="ECO:0000256" key="1">
    <source>
        <dbReference type="ARBA" id="ARBA00001933"/>
    </source>
</evidence>
<evidence type="ECO:0000313" key="6">
    <source>
        <dbReference type="Proteomes" id="UP000030103"/>
    </source>
</evidence>
<dbReference type="InterPro" id="IPR015421">
    <property type="entry name" value="PyrdxlP-dep_Trfase_major"/>
</dbReference>
<dbReference type="InterPro" id="IPR001597">
    <property type="entry name" value="ArAA_b-elim_lyase/Thr_aldolase"/>
</dbReference>
<dbReference type="Pfam" id="PF01212">
    <property type="entry name" value="Beta_elim_lyase"/>
    <property type="match status" value="1"/>
</dbReference>
<dbReference type="Gene3D" id="3.40.640.10">
    <property type="entry name" value="Type I PLP-dependent aspartate aminotransferase-like (Major domain)"/>
    <property type="match status" value="1"/>
</dbReference>
<evidence type="ECO:0000256" key="2">
    <source>
        <dbReference type="ARBA" id="ARBA00006966"/>
    </source>
</evidence>
<dbReference type="CDD" id="cd06502">
    <property type="entry name" value="TA_like"/>
    <property type="match status" value="1"/>
</dbReference>
<dbReference type="EMBL" id="JRFA01000002">
    <property type="protein sequence ID" value="KGN76367.1"/>
    <property type="molecule type" value="Genomic_DNA"/>
</dbReference>
<dbReference type="Gene3D" id="3.90.1150.10">
    <property type="entry name" value="Aspartate Aminotransferase, domain 1"/>
    <property type="match status" value="1"/>
</dbReference>
<keyword evidence="3" id="KW-0663">Pyridoxal phosphate</keyword>